<organism evidence="1">
    <name type="scientific">Anguilla anguilla</name>
    <name type="common">European freshwater eel</name>
    <name type="synonym">Muraena anguilla</name>
    <dbReference type="NCBI Taxonomy" id="7936"/>
    <lineage>
        <taxon>Eukaryota</taxon>
        <taxon>Metazoa</taxon>
        <taxon>Chordata</taxon>
        <taxon>Craniata</taxon>
        <taxon>Vertebrata</taxon>
        <taxon>Euteleostomi</taxon>
        <taxon>Actinopterygii</taxon>
        <taxon>Neopterygii</taxon>
        <taxon>Teleostei</taxon>
        <taxon>Anguilliformes</taxon>
        <taxon>Anguillidae</taxon>
        <taxon>Anguilla</taxon>
    </lineage>
</organism>
<proteinExistence type="predicted"/>
<dbReference type="EMBL" id="GBXM01043030">
    <property type="protein sequence ID" value="JAH65547.1"/>
    <property type="molecule type" value="Transcribed_RNA"/>
</dbReference>
<accession>A0A0E9UIH8</accession>
<dbReference type="AlphaFoldDB" id="A0A0E9UIH8"/>
<sequence length="34" mass="4042">MHNRQADYINTWKRSTIIVVLNVLLCTRIKILSK</sequence>
<protein>
    <submittedName>
        <fullName evidence="1">Uncharacterized protein</fullName>
    </submittedName>
</protein>
<evidence type="ECO:0000313" key="1">
    <source>
        <dbReference type="EMBL" id="JAH65547.1"/>
    </source>
</evidence>
<reference evidence="1" key="1">
    <citation type="submission" date="2014-11" db="EMBL/GenBank/DDBJ databases">
        <authorList>
            <person name="Amaro Gonzalez C."/>
        </authorList>
    </citation>
    <scope>NUCLEOTIDE SEQUENCE</scope>
</reference>
<reference evidence="1" key="2">
    <citation type="journal article" date="2015" name="Fish Shellfish Immunol.">
        <title>Early steps in the European eel (Anguilla anguilla)-Vibrio vulnificus interaction in the gills: Role of the RtxA13 toxin.</title>
        <authorList>
            <person name="Callol A."/>
            <person name="Pajuelo D."/>
            <person name="Ebbesson L."/>
            <person name="Teles M."/>
            <person name="MacKenzie S."/>
            <person name="Amaro C."/>
        </authorList>
    </citation>
    <scope>NUCLEOTIDE SEQUENCE</scope>
</reference>
<name>A0A0E9UIH8_ANGAN</name>